<evidence type="ECO:0000256" key="1">
    <source>
        <dbReference type="SAM" id="SignalP"/>
    </source>
</evidence>
<evidence type="ECO:0000313" key="2">
    <source>
        <dbReference type="EMBL" id="GAA2484197.1"/>
    </source>
</evidence>
<gene>
    <name evidence="2" type="ORF">GCM10009858_22580</name>
</gene>
<protein>
    <recommendedName>
        <fullName evidence="4">Secreted protein</fullName>
    </recommendedName>
</protein>
<name>A0ABP5YSJ2_9MICO</name>
<feature type="signal peptide" evidence="1">
    <location>
        <begin position="1"/>
        <end position="21"/>
    </location>
</feature>
<evidence type="ECO:0000313" key="3">
    <source>
        <dbReference type="Proteomes" id="UP001500730"/>
    </source>
</evidence>
<dbReference type="Proteomes" id="UP001500730">
    <property type="component" value="Unassembled WGS sequence"/>
</dbReference>
<organism evidence="2 3">
    <name type="scientific">Terrabacter carboxydivorans</name>
    <dbReference type="NCBI Taxonomy" id="619730"/>
    <lineage>
        <taxon>Bacteria</taxon>
        <taxon>Bacillati</taxon>
        <taxon>Actinomycetota</taxon>
        <taxon>Actinomycetes</taxon>
        <taxon>Micrococcales</taxon>
        <taxon>Intrasporangiaceae</taxon>
        <taxon>Terrabacter</taxon>
    </lineage>
</organism>
<evidence type="ECO:0008006" key="4">
    <source>
        <dbReference type="Google" id="ProtNLM"/>
    </source>
</evidence>
<proteinExistence type="predicted"/>
<reference evidence="3" key="1">
    <citation type="journal article" date="2019" name="Int. J. Syst. Evol. Microbiol.">
        <title>The Global Catalogue of Microorganisms (GCM) 10K type strain sequencing project: providing services to taxonomists for standard genome sequencing and annotation.</title>
        <authorList>
            <consortium name="The Broad Institute Genomics Platform"/>
            <consortium name="The Broad Institute Genome Sequencing Center for Infectious Disease"/>
            <person name="Wu L."/>
            <person name="Ma J."/>
        </authorList>
    </citation>
    <scope>NUCLEOTIDE SEQUENCE [LARGE SCALE GENOMIC DNA]</scope>
    <source>
        <strain evidence="3">JCM 16259</strain>
    </source>
</reference>
<accession>A0ABP5YSJ2</accession>
<feature type="chain" id="PRO_5045902570" description="Secreted protein" evidence="1">
    <location>
        <begin position="22"/>
        <end position="235"/>
    </location>
</feature>
<sequence>MVRGAAWAVPVLAMGAPAAHAGISRCTVTGSIQMGPNVFTDVDAVCQANSQSPDLGVPRIRSGYGRAWLPVYVEICNCTVDSAWYRFREVDTLSNFQIEVAGRHNDQNGSGAGYRPGFKLSPVGESGGCQRFPLTYRTSQSRPFSTSISGVPGNATGVSMTVTLQRNASTSGNVPSQNDPGWTTISSFTVSGSVWRTVRVGAGNSSDPVDFRSCGVQSGAAASVVQSESRVAGLD</sequence>
<dbReference type="EMBL" id="BAAARE010000009">
    <property type="protein sequence ID" value="GAA2484197.1"/>
    <property type="molecule type" value="Genomic_DNA"/>
</dbReference>
<comment type="caution">
    <text evidence="2">The sequence shown here is derived from an EMBL/GenBank/DDBJ whole genome shotgun (WGS) entry which is preliminary data.</text>
</comment>
<keyword evidence="3" id="KW-1185">Reference proteome</keyword>
<keyword evidence="1" id="KW-0732">Signal</keyword>